<dbReference type="EMBL" id="JBHPBY010000678">
    <property type="protein sequence ID" value="MFC1854007.1"/>
    <property type="molecule type" value="Genomic_DNA"/>
</dbReference>
<feature type="non-terminal residue" evidence="2">
    <location>
        <position position="1"/>
    </location>
</feature>
<evidence type="ECO:0000313" key="2">
    <source>
        <dbReference type="EMBL" id="MFC1854007.1"/>
    </source>
</evidence>
<proteinExistence type="predicted"/>
<dbReference type="CDD" id="cd01714">
    <property type="entry name" value="ETF_beta"/>
    <property type="match status" value="1"/>
</dbReference>
<dbReference type="Pfam" id="PF01012">
    <property type="entry name" value="ETF"/>
    <property type="match status" value="1"/>
</dbReference>
<evidence type="ECO:0000259" key="1">
    <source>
        <dbReference type="SMART" id="SM00893"/>
    </source>
</evidence>
<reference evidence="2 3" key="1">
    <citation type="submission" date="2024-09" db="EMBL/GenBank/DDBJ databases">
        <title>Laminarin stimulates single cell rates of sulfate reduction while oxygen inhibits transcriptomic activity in coastal marine sediment.</title>
        <authorList>
            <person name="Lindsay M."/>
            <person name="Orcutt B."/>
            <person name="Emerson D."/>
            <person name="Stepanauskas R."/>
            <person name="D'Angelo T."/>
        </authorList>
    </citation>
    <scope>NUCLEOTIDE SEQUENCE [LARGE SCALE GENOMIC DNA]</scope>
    <source>
        <strain evidence="2">SAG AM-311-K15</strain>
    </source>
</reference>
<dbReference type="Proteomes" id="UP001594351">
    <property type="component" value="Unassembled WGS sequence"/>
</dbReference>
<dbReference type="SMART" id="SM00893">
    <property type="entry name" value="ETF"/>
    <property type="match status" value="1"/>
</dbReference>
<dbReference type="Gene3D" id="3.40.50.620">
    <property type="entry name" value="HUPs"/>
    <property type="match status" value="1"/>
</dbReference>
<dbReference type="InterPro" id="IPR012255">
    <property type="entry name" value="ETF_b"/>
</dbReference>
<gene>
    <name evidence="2" type="ORF">ACFL27_27800</name>
</gene>
<organism evidence="2 3">
    <name type="scientific">candidate division CSSED10-310 bacterium</name>
    <dbReference type="NCBI Taxonomy" id="2855610"/>
    <lineage>
        <taxon>Bacteria</taxon>
        <taxon>Bacteria division CSSED10-310</taxon>
    </lineage>
</organism>
<dbReference type="InterPro" id="IPR014730">
    <property type="entry name" value="ETF_a/b_N"/>
</dbReference>
<dbReference type="PANTHER" id="PTHR21294">
    <property type="entry name" value="ELECTRON TRANSFER FLAVOPROTEIN BETA-SUBUNIT"/>
    <property type="match status" value="1"/>
</dbReference>
<sequence length="258" mass="27433">CIKQVPDTEARIRLKEGVVDLTDVKMVASPFDEFAVEEAIRIKEKTKEGLITILCVGSDKAKEAVKWAFSVGADQGCLLKDQAFEGSDTLGIAKILAKAVEKGDYGLILCGKQAVDDDAAQVGQALAACLDLPHISAVHKLEISDDGTSATCHRDIEVGVEVIETSLPAVITAEKGLNEVRYASLKGIMAAKRKKLEELDAQALGLDPADVGLAGAKIVVKELNPPPVRPAGKIVPGDTPEEKVAHLVKMLHEEAKVI</sequence>
<dbReference type="PIRSF" id="PIRSF000090">
    <property type="entry name" value="Beta-ETF"/>
    <property type="match status" value="1"/>
</dbReference>
<dbReference type="SUPFAM" id="SSF52402">
    <property type="entry name" value="Adenine nucleotide alpha hydrolases-like"/>
    <property type="match status" value="1"/>
</dbReference>
<accession>A0ABV6Z6D8</accession>
<dbReference type="InterPro" id="IPR033948">
    <property type="entry name" value="ETF_beta_N"/>
</dbReference>
<evidence type="ECO:0000313" key="3">
    <source>
        <dbReference type="Proteomes" id="UP001594351"/>
    </source>
</evidence>
<feature type="domain" description="Electron transfer flavoprotein alpha/beta-subunit N-terminal" evidence="1">
    <location>
        <begin position="16"/>
        <end position="208"/>
    </location>
</feature>
<keyword evidence="3" id="KW-1185">Reference proteome</keyword>
<comment type="caution">
    <text evidence="2">The sequence shown here is derived from an EMBL/GenBank/DDBJ whole genome shotgun (WGS) entry which is preliminary data.</text>
</comment>
<protein>
    <submittedName>
        <fullName evidence="2">Electron transfer flavoprotein subunit beta/FixA family protein</fullName>
    </submittedName>
</protein>
<name>A0ABV6Z6D8_UNCC1</name>
<dbReference type="InterPro" id="IPR014729">
    <property type="entry name" value="Rossmann-like_a/b/a_fold"/>
</dbReference>